<protein>
    <recommendedName>
        <fullName evidence="12">Nuclear envelope integral membrane protein 1</fullName>
    </recommendedName>
</protein>
<sequence length="416" mass="47683">MEDPSETIEVSGKNVMMWKTYCYKGHKESPFFLWLSPVLSLKFAVNDTPMDFRYIRGGSQTEVESLQGKINVLSIVTQKLYTMMNKESETIAFSAFNYSCLGVYSDKQYAAMLVIKMVELWLVVNLAAGLLLFLSAKSWSRNTNLHYGAGVSVGVMASLIILAFVLHRVFPQSIKKIGYVIFAVGCSASLYMWTIITQYLINPTTDTILLYWKWVTGYIIFIGLISFAVCYKFGPVTDQRSLSLIQWTLQLIGLIMIYNGTQIREFSIAIIVTLLTLYNLRMPRVVAHSRCFIYLRYKLFPPKIRLLTEEEYQEQGIVETKKALDQLREFCRSPDCDPWKTISRLKDPSRFASFIEGQQWHITDEELLEYDSGPEVAPVSDPEEEEEEEEREVEEEEEEISGEAMDTTDNSISPPS</sequence>
<accession>A0AA88YR85</accession>
<dbReference type="EMBL" id="VSWD01000003">
    <property type="protein sequence ID" value="KAK3106637.1"/>
    <property type="molecule type" value="Genomic_DNA"/>
</dbReference>
<feature type="compositionally biased region" description="Polar residues" evidence="8">
    <location>
        <begin position="407"/>
        <end position="416"/>
    </location>
</feature>
<dbReference type="PANTHER" id="PTHR13598:SF1">
    <property type="entry name" value="AT07567P-RELATED"/>
    <property type="match status" value="1"/>
</dbReference>
<comment type="similarity">
    <text evidence="2">Belongs to the NEMP family.</text>
</comment>
<evidence type="ECO:0000256" key="3">
    <source>
        <dbReference type="ARBA" id="ARBA00022692"/>
    </source>
</evidence>
<evidence type="ECO:0008006" key="12">
    <source>
        <dbReference type="Google" id="ProtNLM"/>
    </source>
</evidence>
<feature type="compositionally biased region" description="Acidic residues" evidence="8">
    <location>
        <begin position="381"/>
        <end position="401"/>
    </location>
</feature>
<evidence type="ECO:0000313" key="11">
    <source>
        <dbReference type="Proteomes" id="UP001186944"/>
    </source>
</evidence>
<proteinExistence type="inferred from homology"/>
<organism evidence="10 11">
    <name type="scientific">Pinctada imbricata</name>
    <name type="common">Atlantic pearl-oyster</name>
    <name type="synonym">Pinctada martensii</name>
    <dbReference type="NCBI Taxonomy" id="66713"/>
    <lineage>
        <taxon>Eukaryota</taxon>
        <taxon>Metazoa</taxon>
        <taxon>Spiralia</taxon>
        <taxon>Lophotrochozoa</taxon>
        <taxon>Mollusca</taxon>
        <taxon>Bivalvia</taxon>
        <taxon>Autobranchia</taxon>
        <taxon>Pteriomorphia</taxon>
        <taxon>Pterioida</taxon>
        <taxon>Pterioidea</taxon>
        <taxon>Pteriidae</taxon>
        <taxon>Pinctada</taxon>
    </lineage>
</organism>
<reference evidence="10" key="1">
    <citation type="submission" date="2019-08" db="EMBL/GenBank/DDBJ databases">
        <title>The improved chromosome-level genome for the pearl oyster Pinctada fucata martensii using PacBio sequencing and Hi-C.</title>
        <authorList>
            <person name="Zheng Z."/>
        </authorList>
    </citation>
    <scope>NUCLEOTIDE SEQUENCE</scope>
    <source>
        <strain evidence="10">ZZ-2019</strain>
        <tissue evidence="10">Adductor muscle</tissue>
    </source>
</reference>
<dbReference type="Proteomes" id="UP001186944">
    <property type="component" value="Unassembled WGS sequence"/>
</dbReference>
<keyword evidence="6 9" id="KW-0472">Membrane</keyword>
<evidence type="ECO:0000256" key="1">
    <source>
        <dbReference type="ARBA" id="ARBA00004575"/>
    </source>
</evidence>
<feature type="transmembrane region" description="Helical" evidence="9">
    <location>
        <begin position="177"/>
        <end position="196"/>
    </location>
</feature>
<dbReference type="GO" id="GO:0005637">
    <property type="term" value="C:nuclear inner membrane"/>
    <property type="evidence" value="ECO:0007669"/>
    <property type="project" value="UniProtKB-SubCell"/>
</dbReference>
<feature type="transmembrane region" description="Helical" evidence="9">
    <location>
        <begin position="120"/>
        <end position="139"/>
    </location>
</feature>
<keyword evidence="4" id="KW-0732">Signal</keyword>
<evidence type="ECO:0000256" key="7">
    <source>
        <dbReference type="ARBA" id="ARBA00023242"/>
    </source>
</evidence>
<evidence type="ECO:0000256" key="9">
    <source>
        <dbReference type="SAM" id="Phobius"/>
    </source>
</evidence>
<keyword evidence="7" id="KW-0539">Nucleus</keyword>
<evidence type="ECO:0000256" key="5">
    <source>
        <dbReference type="ARBA" id="ARBA00022989"/>
    </source>
</evidence>
<keyword evidence="11" id="KW-1185">Reference proteome</keyword>
<keyword evidence="3 9" id="KW-0812">Transmembrane</keyword>
<feature type="transmembrane region" description="Helical" evidence="9">
    <location>
        <begin position="208"/>
        <end position="229"/>
    </location>
</feature>
<comment type="subcellular location">
    <subcellularLocation>
        <location evidence="1">Nucleus inner membrane</location>
        <topology evidence="1">Multi-pass membrane protein</topology>
        <orientation evidence="1">Nucleoplasmic side</orientation>
    </subcellularLocation>
</comment>
<comment type="caution">
    <text evidence="10">The sequence shown here is derived from an EMBL/GenBank/DDBJ whole genome shotgun (WGS) entry which is preliminary data.</text>
</comment>
<dbReference type="AlphaFoldDB" id="A0AA88YR85"/>
<name>A0AA88YR85_PINIB</name>
<evidence type="ECO:0000313" key="10">
    <source>
        <dbReference type="EMBL" id="KAK3106637.1"/>
    </source>
</evidence>
<evidence type="ECO:0000256" key="6">
    <source>
        <dbReference type="ARBA" id="ARBA00023136"/>
    </source>
</evidence>
<feature type="transmembrane region" description="Helical" evidence="9">
    <location>
        <begin position="241"/>
        <end position="257"/>
    </location>
</feature>
<feature type="transmembrane region" description="Helical" evidence="9">
    <location>
        <begin position="145"/>
        <end position="165"/>
    </location>
</feature>
<dbReference type="InterPro" id="IPR019358">
    <property type="entry name" value="NEMP_fam"/>
</dbReference>
<evidence type="ECO:0000256" key="2">
    <source>
        <dbReference type="ARBA" id="ARBA00005748"/>
    </source>
</evidence>
<keyword evidence="5 9" id="KW-1133">Transmembrane helix</keyword>
<feature type="transmembrane region" description="Helical" evidence="9">
    <location>
        <begin position="263"/>
        <end position="280"/>
    </location>
</feature>
<feature type="region of interest" description="Disordered" evidence="8">
    <location>
        <begin position="369"/>
        <end position="416"/>
    </location>
</feature>
<gene>
    <name evidence="10" type="ORF">FSP39_024173</name>
</gene>
<dbReference type="Pfam" id="PF10225">
    <property type="entry name" value="NEMP"/>
    <property type="match status" value="1"/>
</dbReference>
<dbReference type="PANTHER" id="PTHR13598">
    <property type="entry name" value="AT07567P-RELATED"/>
    <property type="match status" value="1"/>
</dbReference>
<evidence type="ECO:0000256" key="8">
    <source>
        <dbReference type="SAM" id="MobiDB-lite"/>
    </source>
</evidence>
<evidence type="ECO:0000256" key="4">
    <source>
        <dbReference type="ARBA" id="ARBA00022729"/>
    </source>
</evidence>